<evidence type="ECO:0000313" key="3">
    <source>
        <dbReference type="Proteomes" id="UP000319557"/>
    </source>
</evidence>
<evidence type="ECO:0008006" key="4">
    <source>
        <dbReference type="Google" id="ProtNLM"/>
    </source>
</evidence>
<name>A0A517M668_9BACT</name>
<gene>
    <name evidence="2" type="ORF">EC9_45790</name>
</gene>
<dbReference type="EMBL" id="CP036261">
    <property type="protein sequence ID" value="QDS90371.1"/>
    <property type="molecule type" value="Genomic_DNA"/>
</dbReference>
<proteinExistence type="predicted"/>
<keyword evidence="1" id="KW-0378">Hydrolase</keyword>
<evidence type="ECO:0000256" key="1">
    <source>
        <dbReference type="ARBA" id="ARBA00022801"/>
    </source>
</evidence>
<dbReference type="Pfam" id="PF16126">
    <property type="entry name" value="DUF4838"/>
    <property type="match status" value="1"/>
</dbReference>
<dbReference type="GO" id="GO:0016787">
    <property type="term" value="F:hydrolase activity"/>
    <property type="evidence" value="ECO:0007669"/>
    <property type="project" value="UniProtKB-KW"/>
</dbReference>
<dbReference type="GO" id="GO:0005975">
    <property type="term" value="P:carbohydrate metabolic process"/>
    <property type="evidence" value="ECO:0007669"/>
    <property type="project" value="UniProtKB-ARBA"/>
</dbReference>
<dbReference type="RefSeq" id="WP_145348195.1">
    <property type="nucleotide sequence ID" value="NZ_CP036261.1"/>
</dbReference>
<dbReference type="InterPro" id="IPR032287">
    <property type="entry name" value="DUF4838"/>
</dbReference>
<accession>A0A517M668</accession>
<dbReference type="PANTHER" id="PTHR47406">
    <property type="entry name" value="COAGULATION FACTOR 5/8 TYPE, C-TERMINAL"/>
    <property type="match status" value="1"/>
</dbReference>
<evidence type="ECO:0000313" key="2">
    <source>
        <dbReference type="EMBL" id="QDS90371.1"/>
    </source>
</evidence>
<dbReference type="KEGG" id="ruv:EC9_45790"/>
<sequence>MAGRDVIGLVLLFSVGLFTNLSTAAESLILVRDGRPASLIVTNGRPSLGQQIAAAELQEHLRIMSGATLPIVKESDLPADSSQTLILIGQGNLTSKVHGVVTKHLEPETFIVRTSANALILAGEDGGNSRDQRTGTLWAVYDFLQDQLGCRWIWPGETGRYVPRRETIRVSDLNVVETPQIKVRSIRLLAQDKHRVGYEKEGLGRWLDLGKTYDQISEDERVWTRRMRMGRSFRLSYGHAFTDWWETYHRSDPDVFAMQPDGKRRPRKTKQPDFVKMCVSNPRLWELQLDPLEKAAAKGSRGLWLNACENDGSGGFCVCSRCRAWDATPNARLDALPQVEDGSEIDGPEIDRVLPESLSDRYGRWFNELAVRAKAADPEARLVAYAYGRYRAPPTKLQHIEPNVWIGYIGFNAYPRPEAYRKMSTEEWFGWSRLGSTVFLRSNSLFYLGEGAPYVASQQVAEDLRFQIDNGLRATDYDALQGYWAATGPTYYVLARMLWDTQADVDRLLDEFYESFGPMKQVVKEYYDGWETRTVALGNNEKFFQLKRAERIRAYPLIYSQSLLDGAAAVLARGTPLLASATEAQRERFENVRLGLEHARLMVAALEDGKTSTGPAGEKLMQFRRRIADRNVLNVYWTISKEMRYRVFD</sequence>
<dbReference type="Proteomes" id="UP000319557">
    <property type="component" value="Chromosome"/>
</dbReference>
<organism evidence="2 3">
    <name type="scientific">Rosistilla ulvae</name>
    <dbReference type="NCBI Taxonomy" id="1930277"/>
    <lineage>
        <taxon>Bacteria</taxon>
        <taxon>Pseudomonadati</taxon>
        <taxon>Planctomycetota</taxon>
        <taxon>Planctomycetia</taxon>
        <taxon>Pirellulales</taxon>
        <taxon>Pirellulaceae</taxon>
        <taxon>Rosistilla</taxon>
    </lineage>
</organism>
<dbReference type="OrthoDB" id="5136785at2"/>
<dbReference type="Gene3D" id="3.30.379.10">
    <property type="entry name" value="Chitobiase/beta-hexosaminidase domain 2-like"/>
    <property type="match status" value="1"/>
</dbReference>
<keyword evidence="3" id="KW-1185">Reference proteome</keyword>
<reference evidence="2 3" key="1">
    <citation type="submission" date="2019-02" db="EMBL/GenBank/DDBJ databases">
        <title>Deep-cultivation of Planctomycetes and their phenomic and genomic characterization uncovers novel biology.</title>
        <authorList>
            <person name="Wiegand S."/>
            <person name="Jogler M."/>
            <person name="Boedeker C."/>
            <person name="Pinto D."/>
            <person name="Vollmers J."/>
            <person name="Rivas-Marin E."/>
            <person name="Kohn T."/>
            <person name="Peeters S.H."/>
            <person name="Heuer A."/>
            <person name="Rast P."/>
            <person name="Oberbeckmann S."/>
            <person name="Bunk B."/>
            <person name="Jeske O."/>
            <person name="Meyerdierks A."/>
            <person name="Storesund J.E."/>
            <person name="Kallscheuer N."/>
            <person name="Luecker S."/>
            <person name="Lage O.M."/>
            <person name="Pohl T."/>
            <person name="Merkel B.J."/>
            <person name="Hornburger P."/>
            <person name="Mueller R.-W."/>
            <person name="Bruemmer F."/>
            <person name="Labrenz M."/>
            <person name="Spormann A.M."/>
            <person name="Op den Camp H."/>
            <person name="Overmann J."/>
            <person name="Amann R."/>
            <person name="Jetten M.S.M."/>
            <person name="Mascher T."/>
            <person name="Medema M.H."/>
            <person name="Devos D.P."/>
            <person name="Kaster A.-K."/>
            <person name="Ovreas L."/>
            <person name="Rohde M."/>
            <person name="Galperin M.Y."/>
            <person name="Jogler C."/>
        </authorList>
    </citation>
    <scope>NUCLEOTIDE SEQUENCE [LARGE SCALE GENOMIC DNA]</scope>
    <source>
        <strain evidence="2 3">EC9</strain>
    </source>
</reference>
<protein>
    <recommendedName>
        <fullName evidence="4">Alpha glucuronidase N-terminal domain-containing protein</fullName>
    </recommendedName>
</protein>
<dbReference type="AlphaFoldDB" id="A0A517M668"/>
<dbReference type="PANTHER" id="PTHR47406:SF2">
    <property type="entry name" value="ALPHA GLUCURONIDASE N-TERMINAL DOMAIN-CONTAINING PROTEIN"/>
    <property type="match status" value="1"/>
</dbReference>
<dbReference type="InterPro" id="IPR029018">
    <property type="entry name" value="Hex-like_dom2"/>
</dbReference>